<evidence type="ECO:0000259" key="1">
    <source>
        <dbReference type="Pfam" id="PF00196"/>
    </source>
</evidence>
<dbReference type="AlphaFoldDB" id="A0A9D1K4F3"/>
<evidence type="ECO:0000313" key="3">
    <source>
        <dbReference type="Proteomes" id="UP000824139"/>
    </source>
</evidence>
<dbReference type="SUPFAM" id="SSF46894">
    <property type="entry name" value="C-terminal effector domain of the bipartite response regulators"/>
    <property type="match status" value="1"/>
</dbReference>
<dbReference type="GO" id="GO:0003677">
    <property type="term" value="F:DNA binding"/>
    <property type="evidence" value="ECO:0007669"/>
    <property type="project" value="InterPro"/>
</dbReference>
<reference evidence="2" key="1">
    <citation type="submission" date="2020-10" db="EMBL/GenBank/DDBJ databases">
        <authorList>
            <person name="Gilroy R."/>
        </authorList>
    </citation>
    <scope>NUCLEOTIDE SEQUENCE</scope>
    <source>
        <strain evidence="2">CHK152-2994</strain>
    </source>
</reference>
<dbReference type="InterPro" id="IPR016032">
    <property type="entry name" value="Sig_transdc_resp-reg_C-effctor"/>
</dbReference>
<dbReference type="Pfam" id="PF00196">
    <property type="entry name" value="GerE"/>
    <property type="match status" value="1"/>
</dbReference>
<dbReference type="Gene3D" id="1.10.10.10">
    <property type="entry name" value="Winged helix-like DNA-binding domain superfamily/Winged helix DNA-binding domain"/>
    <property type="match status" value="1"/>
</dbReference>
<evidence type="ECO:0000313" key="2">
    <source>
        <dbReference type="EMBL" id="HIS82299.1"/>
    </source>
</evidence>
<dbReference type="InterPro" id="IPR000792">
    <property type="entry name" value="Tscrpt_reg_LuxR_C"/>
</dbReference>
<dbReference type="EMBL" id="DVJO01000039">
    <property type="protein sequence ID" value="HIS82299.1"/>
    <property type="molecule type" value="Genomic_DNA"/>
</dbReference>
<protein>
    <recommendedName>
        <fullName evidence="1">HTH luxR-type domain-containing protein</fullName>
    </recommendedName>
</protein>
<name>A0A9D1K4F3_9BACT</name>
<gene>
    <name evidence="2" type="ORF">IAD41_01665</name>
</gene>
<organism evidence="2 3">
    <name type="scientific">Candidatus Scatenecus faecavium</name>
    <dbReference type="NCBI Taxonomy" id="2840915"/>
    <lineage>
        <taxon>Bacteria</taxon>
        <taxon>Candidatus Scatenecus</taxon>
    </lineage>
</organism>
<proteinExistence type="predicted"/>
<feature type="non-terminal residue" evidence="2">
    <location>
        <position position="1"/>
    </location>
</feature>
<accession>A0A9D1K4F3</accession>
<dbReference type="Proteomes" id="UP000824139">
    <property type="component" value="Unassembled WGS sequence"/>
</dbReference>
<sequence>VYLFKNMKTSRCYYTAQESKVCELLRKDYDIKEIAEIMKINPHTVKSHISKIKRMNFN</sequence>
<dbReference type="InterPro" id="IPR036388">
    <property type="entry name" value="WH-like_DNA-bd_sf"/>
</dbReference>
<feature type="domain" description="HTH luxR-type" evidence="1">
    <location>
        <begin position="15"/>
        <end position="54"/>
    </location>
</feature>
<comment type="caution">
    <text evidence="2">The sequence shown here is derived from an EMBL/GenBank/DDBJ whole genome shotgun (WGS) entry which is preliminary data.</text>
</comment>
<reference evidence="2" key="2">
    <citation type="journal article" date="2021" name="PeerJ">
        <title>Extensive microbial diversity within the chicken gut microbiome revealed by metagenomics and culture.</title>
        <authorList>
            <person name="Gilroy R."/>
            <person name="Ravi A."/>
            <person name="Getino M."/>
            <person name="Pursley I."/>
            <person name="Horton D.L."/>
            <person name="Alikhan N.F."/>
            <person name="Baker D."/>
            <person name="Gharbi K."/>
            <person name="Hall N."/>
            <person name="Watson M."/>
            <person name="Adriaenssens E.M."/>
            <person name="Foster-Nyarko E."/>
            <person name="Jarju S."/>
            <person name="Secka A."/>
            <person name="Antonio M."/>
            <person name="Oren A."/>
            <person name="Chaudhuri R.R."/>
            <person name="La Ragione R."/>
            <person name="Hildebrand F."/>
            <person name="Pallen M.J."/>
        </authorList>
    </citation>
    <scope>NUCLEOTIDE SEQUENCE</scope>
    <source>
        <strain evidence="2">CHK152-2994</strain>
    </source>
</reference>
<dbReference type="GO" id="GO:0006355">
    <property type="term" value="P:regulation of DNA-templated transcription"/>
    <property type="evidence" value="ECO:0007669"/>
    <property type="project" value="InterPro"/>
</dbReference>